<protein>
    <submittedName>
        <fullName evidence="8">Recombinase</fullName>
    </submittedName>
</protein>
<keyword evidence="9" id="KW-1185">Reference proteome</keyword>
<dbReference type="AlphaFoldDB" id="A0A2S7WZC2"/>
<dbReference type="OrthoDB" id="1068680at2"/>
<dbReference type="Gene3D" id="1.10.443.10">
    <property type="entry name" value="Intergrase catalytic core"/>
    <property type="match status" value="1"/>
</dbReference>
<feature type="domain" description="Tyr recombinase" evidence="6">
    <location>
        <begin position="208"/>
        <end position="401"/>
    </location>
</feature>
<comment type="caution">
    <text evidence="8">The sequence shown here is derived from an EMBL/GenBank/DDBJ whole genome shotgun (WGS) entry which is preliminary data.</text>
</comment>
<evidence type="ECO:0000256" key="4">
    <source>
        <dbReference type="ARBA" id="ARBA00023172"/>
    </source>
</evidence>
<dbReference type="Pfam" id="PF00589">
    <property type="entry name" value="Phage_integrase"/>
    <property type="match status" value="1"/>
</dbReference>
<dbReference type="EMBL" id="MSCM01000001">
    <property type="protein sequence ID" value="PQJ82702.1"/>
    <property type="molecule type" value="Genomic_DNA"/>
</dbReference>
<keyword evidence="4" id="KW-0233">DNA recombination</keyword>
<evidence type="ECO:0000259" key="7">
    <source>
        <dbReference type="PROSITE" id="PS51900"/>
    </source>
</evidence>
<evidence type="ECO:0000256" key="5">
    <source>
        <dbReference type="PROSITE-ProRule" id="PRU01248"/>
    </source>
</evidence>
<dbReference type="InterPro" id="IPR011010">
    <property type="entry name" value="DNA_brk_join_enz"/>
</dbReference>
<dbReference type="SUPFAM" id="SSF56349">
    <property type="entry name" value="DNA breaking-rejoining enzymes"/>
    <property type="match status" value="1"/>
</dbReference>
<dbReference type="RefSeq" id="WP_105021255.1">
    <property type="nucleotide sequence ID" value="NZ_MSCM01000001.1"/>
</dbReference>
<dbReference type="PANTHER" id="PTHR30349">
    <property type="entry name" value="PHAGE INTEGRASE-RELATED"/>
    <property type="match status" value="1"/>
</dbReference>
<dbReference type="InterPro" id="IPR050090">
    <property type="entry name" value="Tyrosine_recombinase_XerCD"/>
</dbReference>
<evidence type="ECO:0000256" key="3">
    <source>
        <dbReference type="ARBA" id="ARBA00023125"/>
    </source>
</evidence>
<evidence type="ECO:0000256" key="2">
    <source>
        <dbReference type="ARBA" id="ARBA00022908"/>
    </source>
</evidence>
<sequence length="405" mass="47058">MSSIKLILRKNKLDKAGEAPLYLRVIKDRSTKFISLSLKLNPNEWDEDRQKVKKNHSNSTRLNAYISQKVADAKGEVADLERRNLSTTARKLKEAIKGKPLTNFFDYSANRCEKQKGTLAHSTYTNYKAYLKKFETFVGHRELMFEDITVTTLKDYASYCSSKMGNNNTTINFSLKVMKIMFREAQREDLIPLDLFPFNKFTVKKEKSTRRYLTAEQLESFINLEVSNNYKAQIIKDMFIFSVFSGGLRFGDILELKWNNYDKKNSRITKIIRKTGRQHSVKIGQKAIDILECYMQENQKKEDVIFPFTTIKDEYFTDKEYRSLVTSRATALSSMYLNKMGVKLELPFNLSFHLSRHTFATRALNNGMRIEHVSKLMDHSDIGITQVYAKIISSELDNAVDKYIN</sequence>
<evidence type="ECO:0000259" key="6">
    <source>
        <dbReference type="PROSITE" id="PS51898"/>
    </source>
</evidence>
<evidence type="ECO:0000256" key="1">
    <source>
        <dbReference type="ARBA" id="ARBA00008857"/>
    </source>
</evidence>
<dbReference type="Proteomes" id="UP000239068">
    <property type="component" value="Unassembled WGS sequence"/>
</dbReference>
<dbReference type="CDD" id="cd01185">
    <property type="entry name" value="INTN1_C_like"/>
    <property type="match status" value="1"/>
</dbReference>
<dbReference type="InterPro" id="IPR044068">
    <property type="entry name" value="CB"/>
</dbReference>
<organism evidence="8 9">
    <name type="scientific">Polaribacter glomeratus</name>
    <dbReference type="NCBI Taxonomy" id="102"/>
    <lineage>
        <taxon>Bacteria</taxon>
        <taxon>Pseudomonadati</taxon>
        <taxon>Bacteroidota</taxon>
        <taxon>Flavobacteriia</taxon>
        <taxon>Flavobacteriales</taxon>
        <taxon>Flavobacteriaceae</taxon>
    </lineage>
</organism>
<dbReference type="GO" id="GO:0006310">
    <property type="term" value="P:DNA recombination"/>
    <property type="evidence" value="ECO:0007669"/>
    <property type="project" value="UniProtKB-KW"/>
</dbReference>
<dbReference type="Pfam" id="PF17293">
    <property type="entry name" value="Arm-DNA-bind_5"/>
    <property type="match status" value="1"/>
</dbReference>
<feature type="domain" description="Core-binding (CB)" evidence="7">
    <location>
        <begin position="102"/>
        <end position="186"/>
    </location>
</feature>
<dbReference type="GO" id="GO:0003677">
    <property type="term" value="F:DNA binding"/>
    <property type="evidence" value="ECO:0007669"/>
    <property type="project" value="UniProtKB-UniRule"/>
</dbReference>
<reference evidence="8 9" key="1">
    <citation type="submission" date="2016-12" db="EMBL/GenBank/DDBJ databases">
        <title>Trade-off between light-utilization and light-protection in marine flavobacteria.</title>
        <authorList>
            <person name="Kumagai Y."/>
            <person name="Yoshizawa S."/>
            <person name="Kogure K."/>
            <person name="Iwasaki W."/>
        </authorList>
    </citation>
    <scope>NUCLEOTIDE SEQUENCE [LARGE SCALE GENOMIC DNA]</scope>
    <source>
        <strain evidence="8 9">ATCC 43844</strain>
    </source>
</reference>
<dbReference type="Gene3D" id="1.10.150.130">
    <property type="match status" value="1"/>
</dbReference>
<dbReference type="PROSITE" id="PS51898">
    <property type="entry name" value="TYR_RECOMBINASE"/>
    <property type="match status" value="1"/>
</dbReference>
<keyword evidence="3 5" id="KW-0238">DNA-binding</keyword>
<dbReference type="InterPro" id="IPR035386">
    <property type="entry name" value="Arm-DNA-bind_5"/>
</dbReference>
<name>A0A2S7WZC2_9FLAO</name>
<dbReference type="PROSITE" id="PS51900">
    <property type="entry name" value="CB"/>
    <property type="match status" value="1"/>
</dbReference>
<evidence type="ECO:0000313" key="9">
    <source>
        <dbReference type="Proteomes" id="UP000239068"/>
    </source>
</evidence>
<dbReference type="GO" id="GO:0015074">
    <property type="term" value="P:DNA integration"/>
    <property type="evidence" value="ECO:0007669"/>
    <property type="project" value="UniProtKB-KW"/>
</dbReference>
<dbReference type="InterPro" id="IPR025269">
    <property type="entry name" value="SAM-like_dom"/>
</dbReference>
<accession>A0A2S7WZC2</accession>
<dbReference type="InterPro" id="IPR002104">
    <property type="entry name" value="Integrase_catalytic"/>
</dbReference>
<keyword evidence="2" id="KW-0229">DNA integration</keyword>
<comment type="similarity">
    <text evidence="1">Belongs to the 'phage' integrase family.</text>
</comment>
<gene>
    <name evidence="8" type="ORF">BTO16_08990</name>
</gene>
<dbReference type="InterPro" id="IPR013762">
    <property type="entry name" value="Integrase-like_cat_sf"/>
</dbReference>
<evidence type="ECO:0000313" key="8">
    <source>
        <dbReference type="EMBL" id="PQJ82702.1"/>
    </source>
</evidence>
<dbReference type="Pfam" id="PF13102">
    <property type="entry name" value="Phage_int_SAM_5"/>
    <property type="match status" value="1"/>
</dbReference>
<dbReference type="PANTHER" id="PTHR30349:SF64">
    <property type="entry name" value="PROPHAGE INTEGRASE INTD-RELATED"/>
    <property type="match status" value="1"/>
</dbReference>
<dbReference type="InterPro" id="IPR010998">
    <property type="entry name" value="Integrase_recombinase_N"/>
</dbReference>
<proteinExistence type="inferred from homology"/>